<comment type="caution">
    <text evidence="1">The sequence shown here is derived from an EMBL/GenBank/DDBJ whole genome shotgun (WGS) entry which is preliminary data.</text>
</comment>
<gene>
    <name evidence="1" type="ORF">HPB47_001333</name>
</gene>
<organism evidence="1 2">
    <name type="scientific">Ixodes persulcatus</name>
    <name type="common">Taiga tick</name>
    <dbReference type="NCBI Taxonomy" id="34615"/>
    <lineage>
        <taxon>Eukaryota</taxon>
        <taxon>Metazoa</taxon>
        <taxon>Ecdysozoa</taxon>
        <taxon>Arthropoda</taxon>
        <taxon>Chelicerata</taxon>
        <taxon>Arachnida</taxon>
        <taxon>Acari</taxon>
        <taxon>Parasitiformes</taxon>
        <taxon>Ixodida</taxon>
        <taxon>Ixodoidea</taxon>
        <taxon>Ixodidae</taxon>
        <taxon>Ixodinae</taxon>
        <taxon>Ixodes</taxon>
    </lineage>
</organism>
<name>A0AC60PPB9_IXOPE</name>
<dbReference type="Proteomes" id="UP000805193">
    <property type="component" value="Unassembled WGS sequence"/>
</dbReference>
<evidence type="ECO:0000313" key="2">
    <source>
        <dbReference type="Proteomes" id="UP000805193"/>
    </source>
</evidence>
<proteinExistence type="predicted"/>
<dbReference type="EMBL" id="JABSTQ010010172">
    <property type="protein sequence ID" value="KAG0422871.1"/>
    <property type="molecule type" value="Genomic_DNA"/>
</dbReference>
<sequence>MEDTEQGQDTQKMAEKPPWILQWNCRGMRNKMAELKLRLERMQQNTPIVIILQEVDMIQPKITGYKTYQLPTIIYKQKKLDLGQPCGATATFVREDVAQTALDTTHVCNELREVIAVRIRIKKMSYIVTNAYVRPRKKDADDMSWITNLARKKRKKEQLIVAGDFNAWAKTWGYRKNSQRGDSLIEHFKRAQLRLLNKKKSTTRFGNNGRETSPDLTFCSYNTRIQWQTLPDAMGSDHFPIKITLAAERPVTRETKFILWDCFRMAFEKEDQEQSIESRISAALRASTKIYNVKEEAPDPDIHLLNLWASRLQAQQRYRKNRKNKVLRAKFNAASAKAKRYTIQLKRQNWQRHCHSFNEKTGSKRMWRTFKGLNNKKKAKKTGESIALRLGISEQELADTAGSLFFPPDNNKRPLEDKPEYSATTPMDAPFNMGELVQALSKARNTTPGPDRITTGFRPGLSTTDSIALIHKDVLSKQPSNRPKTVVAIDVKKAFDSVPHWAVIRGAINRGLKGKCLQFIRSFLTERTFSVQVGRTEGKTTVLTRGVPQGAVISPTPFNMVMADLAFELDKHECLNYTIYADDITLWSVAPTILLQQHYLNGGLDAIACFLENINMEISAEKTQYVIVANKTGRERFSSMRLEVNGTTIQRAPDVKILGVIIQEDGRATKWYDNIRRTWKSTIGTISKVTSKSWGAQEHTLRTLVRALLVSKTMYGWNYLRLSRAQKDGLERLNNNARRLITGLPKCTKLEDLIEIADINRLNEIAAEDKLSQVLRLQKTPAGRKILNKLGYQYANHLYETASPPWEDTFITETKPVPQNMGKEQENRRCTMARGHLKQTQAEVESGKTVYYSDAAVSKDVVALATVNSKGDLALFKLNESMASRDA</sequence>
<evidence type="ECO:0000313" key="1">
    <source>
        <dbReference type="EMBL" id="KAG0422871.1"/>
    </source>
</evidence>
<protein>
    <submittedName>
        <fullName evidence="1">Uncharacterized protein</fullName>
    </submittedName>
</protein>
<keyword evidence="2" id="KW-1185">Reference proteome</keyword>
<reference evidence="1 2" key="1">
    <citation type="journal article" date="2020" name="Cell">
        <title>Large-Scale Comparative Analyses of Tick Genomes Elucidate Their Genetic Diversity and Vector Capacities.</title>
        <authorList>
            <consortium name="Tick Genome and Microbiome Consortium (TIGMIC)"/>
            <person name="Jia N."/>
            <person name="Wang J."/>
            <person name="Shi W."/>
            <person name="Du L."/>
            <person name="Sun Y."/>
            <person name="Zhan W."/>
            <person name="Jiang J.F."/>
            <person name="Wang Q."/>
            <person name="Zhang B."/>
            <person name="Ji P."/>
            <person name="Bell-Sakyi L."/>
            <person name="Cui X.M."/>
            <person name="Yuan T.T."/>
            <person name="Jiang B.G."/>
            <person name="Yang W.F."/>
            <person name="Lam T.T."/>
            <person name="Chang Q.C."/>
            <person name="Ding S.J."/>
            <person name="Wang X.J."/>
            <person name="Zhu J.G."/>
            <person name="Ruan X.D."/>
            <person name="Zhao L."/>
            <person name="Wei J.T."/>
            <person name="Ye R.Z."/>
            <person name="Que T.C."/>
            <person name="Du C.H."/>
            <person name="Zhou Y.H."/>
            <person name="Cheng J.X."/>
            <person name="Dai P.F."/>
            <person name="Guo W.B."/>
            <person name="Han X.H."/>
            <person name="Huang E.J."/>
            <person name="Li L.F."/>
            <person name="Wei W."/>
            <person name="Gao Y.C."/>
            <person name="Liu J.Z."/>
            <person name="Shao H.Z."/>
            <person name="Wang X."/>
            <person name="Wang C.C."/>
            <person name="Yang T.C."/>
            <person name="Huo Q.B."/>
            <person name="Li W."/>
            <person name="Chen H.Y."/>
            <person name="Chen S.E."/>
            <person name="Zhou L.G."/>
            <person name="Ni X.B."/>
            <person name="Tian J.H."/>
            <person name="Sheng Y."/>
            <person name="Liu T."/>
            <person name="Pan Y.S."/>
            <person name="Xia L.Y."/>
            <person name="Li J."/>
            <person name="Zhao F."/>
            <person name="Cao W.C."/>
        </authorList>
    </citation>
    <scope>NUCLEOTIDE SEQUENCE [LARGE SCALE GENOMIC DNA]</scope>
    <source>
        <strain evidence="1">Iper-2018</strain>
    </source>
</reference>
<accession>A0AC60PPB9</accession>